<dbReference type="Gene3D" id="3.90.1750.10">
    <property type="entry name" value="Hect, E3 ligase catalytic domains"/>
    <property type="match status" value="1"/>
</dbReference>
<dbReference type="EMBL" id="MU005957">
    <property type="protein sequence ID" value="KAF2864264.1"/>
    <property type="molecule type" value="Genomic_DNA"/>
</dbReference>
<dbReference type="CDD" id="cd03016">
    <property type="entry name" value="PRX_1cys"/>
    <property type="match status" value="1"/>
</dbReference>
<dbReference type="OrthoDB" id="8068875at2759"/>
<dbReference type="Pfam" id="PF00827">
    <property type="entry name" value="Ribosomal_L15e"/>
    <property type="match status" value="1"/>
</dbReference>
<feature type="region of interest" description="Disordered" evidence="14">
    <location>
        <begin position="626"/>
        <end position="650"/>
    </location>
</feature>
<dbReference type="PROSITE" id="PS51352">
    <property type="entry name" value="THIOREDOXIN_2"/>
    <property type="match status" value="1"/>
</dbReference>
<feature type="compositionally biased region" description="Basic and acidic residues" evidence="14">
    <location>
        <begin position="626"/>
        <end position="636"/>
    </location>
</feature>
<name>A0A6A7C9R8_9PEZI</name>
<evidence type="ECO:0000256" key="1">
    <source>
        <dbReference type="ARBA" id="ARBA00000885"/>
    </source>
</evidence>
<evidence type="ECO:0000256" key="9">
    <source>
        <dbReference type="ARBA" id="ARBA00023274"/>
    </source>
</evidence>
<dbReference type="InterPro" id="IPR024794">
    <property type="entry name" value="Rbsml_eL15_core_dom_sf"/>
</dbReference>
<keyword evidence="18" id="KW-1185">Reference proteome</keyword>
<dbReference type="FunFam" id="3.30.1020.10:FF:000001">
    <property type="entry name" value="1-Cys peroxiredoxin"/>
    <property type="match status" value="1"/>
</dbReference>
<dbReference type="InterPro" id="IPR000866">
    <property type="entry name" value="AhpC/TSA"/>
</dbReference>
<keyword evidence="10" id="KW-0676">Redox-active center</keyword>
<dbReference type="InterPro" id="IPR036249">
    <property type="entry name" value="Thioredoxin-like_sf"/>
</dbReference>
<evidence type="ECO:0000256" key="3">
    <source>
        <dbReference type="ARBA" id="ARBA00022559"/>
    </source>
</evidence>
<proteinExistence type="inferred from homology"/>
<feature type="compositionally biased region" description="Low complexity" evidence="14">
    <location>
        <begin position="722"/>
        <end position="737"/>
    </location>
</feature>
<gene>
    <name evidence="17" type="ORF">K470DRAFT_273637</name>
</gene>
<dbReference type="InterPro" id="IPR012678">
    <property type="entry name" value="Ribosomal_uL23/eL15/eS24_sf"/>
</dbReference>
<dbReference type="GO" id="GO:0051920">
    <property type="term" value="F:peroxiredoxin activity"/>
    <property type="evidence" value="ECO:0007669"/>
    <property type="project" value="InterPro"/>
</dbReference>
<evidence type="ECO:0000313" key="17">
    <source>
        <dbReference type="EMBL" id="KAF2864264.1"/>
    </source>
</evidence>
<dbReference type="InterPro" id="IPR045020">
    <property type="entry name" value="PRX_1cys"/>
</dbReference>
<dbReference type="GO" id="GO:0006412">
    <property type="term" value="P:translation"/>
    <property type="evidence" value="ECO:0007669"/>
    <property type="project" value="InterPro"/>
</dbReference>
<feature type="region of interest" description="Disordered" evidence="14">
    <location>
        <begin position="551"/>
        <end position="585"/>
    </location>
</feature>
<dbReference type="GO" id="GO:1990904">
    <property type="term" value="C:ribonucleoprotein complex"/>
    <property type="evidence" value="ECO:0007669"/>
    <property type="project" value="UniProtKB-KW"/>
</dbReference>
<dbReference type="InterPro" id="IPR013766">
    <property type="entry name" value="Thioredoxin_domain"/>
</dbReference>
<dbReference type="PANTHER" id="PTHR45700:SF8">
    <property type="entry name" value="HECT-TYPE E3 UBIQUITIN TRANSFERASE"/>
    <property type="match status" value="1"/>
</dbReference>
<keyword evidence="6" id="KW-0049">Antioxidant</keyword>
<keyword evidence="5 12" id="KW-0833">Ubl conjugation pathway</keyword>
<evidence type="ECO:0000256" key="7">
    <source>
        <dbReference type="ARBA" id="ARBA00022980"/>
    </source>
</evidence>
<dbReference type="FunFam" id="3.40.1120.10:FF:000001">
    <property type="entry name" value="Ribosomal protein L15"/>
    <property type="match status" value="1"/>
</dbReference>
<dbReference type="Pfam" id="PF10417">
    <property type="entry name" value="1-cysPrx_C"/>
    <property type="match status" value="1"/>
</dbReference>
<keyword evidence="9 13" id="KW-0687">Ribonucleoprotein</keyword>
<reference evidence="17" key="1">
    <citation type="journal article" date="2020" name="Stud. Mycol.">
        <title>101 Dothideomycetes genomes: a test case for predicting lifestyles and emergence of pathogens.</title>
        <authorList>
            <person name="Haridas S."/>
            <person name="Albert R."/>
            <person name="Binder M."/>
            <person name="Bloem J."/>
            <person name="Labutti K."/>
            <person name="Salamov A."/>
            <person name="Andreopoulos B."/>
            <person name="Baker S."/>
            <person name="Barry K."/>
            <person name="Bills G."/>
            <person name="Bluhm B."/>
            <person name="Cannon C."/>
            <person name="Castanera R."/>
            <person name="Culley D."/>
            <person name="Daum C."/>
            <person name="Ezra D."/>
            <person name="Gonzalez J."/>
            <person name="Henrissat B."/>
            <person name="Kuo A."/>
            <person name="Liang C."/>
            <person name="Lipzen A."/>
            <person name="Lutzoni F."/>
            <person name="Magnuson J."/>
            <person name="Mondo S."/>
            <person name="Nolan M."/>
            <person name="Ohm R."/>
            <person name="Pangilinan J."/>
            <person name="Park H.-J."/>
            <person name="Ramirez L."/>
            <person name="Alfaro M."/>
            <person name="Sun H."/>
            <person name="Tritt A."/>
            <person name="Yoshinaga Y."/>
            <person name="Zwiers L.-H."/>
            <person name="Turgeon B."/>
            <person name="Goodwin S."/>
            <person name="Spatafora J."/>
            <person name="Crous P."/>
            <person name="Grigoriev I."/>
        </authorList>
    </citation>
    <scope>NUCLEOTIDE SEQUENCE</scope>
    <source>
        <strain evidence="17">CBS 480.64</strain>
    </source>
</reference>
<feature type="compositionally biased region" description="Polar residues" evidence="14">
    <location>
        <begin position="1081"/>
        <end position="1096"/>
    </location>
</feature>
<dbReference type="GO" id="GO:0003735">
    <property type="term" value="F:structural constituent of ribosome"/>
    <property type="evidence" value="ECO:0007669"/>
    <property type="project" value="InterPro"/>
</dbReference>
<dbReference type="SMART" id="SM00119">
    <property type="entry name" value="HECTc"/>
    <property type="match status" value="1"/>
</dbReference>
<dbReference type="Gene3D" id="3.30.2410.10">
    <property type="entry name" value="Hect, E3 ligase catalytic domain"/>
    <property type="match status" value="1"/>
</dbReference>
<organism evidence="17 18">
    <name type="scientific">Piedraia hortae CBS 480.64</name>
    <dbReference type="NCBI Taxonomy" id="1314780"/>
    <lineage>
        <taxon>Eukaryota</taxon>
        <taxon>Fungi</taxon>
        <taxon>Dikarya</taxon>
        <taxon>Ascomycota</taxon>
        <taxon>Pezizomycotina</taxon>
        <taxon>Dothideomycetes</taxon>
        <taxon>Dothideomycetidae</taxon>
        <taxon>Capnodiales</taxon>
        <taxon>Piedraiaceae</taxon>
        <taxon>Piedraia</taxon>
    </lineage>
</organism>
<feature type="region of interest" description="Disordered" evidence="14">
    <location>
        <begin position="440"/>
        <end position="530"/>
    </location>
</feature>
<keyword evidence="8" id="KW-0560">Oxidoreductase</keyword>
<evidence type="ECO:0000256" key="6">
    <source>
        <dbReference type="ARBA" id="ARBA00022862"/>
    </source>
</evidence>
<feature type="compositionally biased region" description="Polar residues" evidence="14">
    <location>
        <begin position="888"/>
        <end position="904"/>
    </location>
</feature>
<evidence type="ECO:0000256" key="12">
    <source>
        <dbReference type="PROSITE-ProRule" id="PRU00104"/>
    </source>
</evidence>
<dbReference type="SUPFAM" id="SSF54189">
    <property type="entry name" value="Ribosomal proteins S24e, L23 and L15e"/>
    <property type="match status" value="1"/>
</dbReference>
<dbReference type="InterPro" id="IPR019479">
    <property type="entry name" value="Peroxiredoxin_C"/>
</dbReference>
<feature type="domain" description="Thioredoxin" evidence="16">
    <location>
        <begin position="45"/>
        <end position="209"/>
    </location>
</feature>
<keyword evidence="4" id="KW-0808">Transferase</keyword>
<dbReference type="SUPFAM" id="SSF52833">
    <property type="entry name" value="Thioredoxin-like"/>
    <property type="match status" value="1"/>
</dbReference>
<dbReference type="SUPFAM" id="SSF56204">
    <property type="entry name" value="Hect, E3 ligase catalytic domain"/>
    <property type="match status" value="1"/>
</dbReference>
<dbReference type="InterPro" id="IPR044611">
    <property type="entry name" value="E3A/B/C-like"/>
</dbReference>
<feature type="compositionally biased region" description="Low complexity" evidence="14">
    <location>
        <begin position="465"/>
        <end position="485"/>
    </location>
</feature>
<evidence type="ECO:0000256" key="4">
    <source>
        <dbReference type="ARBA" id="ARBA00022679"/>
    </source>
</evidence>
<dbReference type="GO" id="GO:0000209">
    <property type="term" value="P:protein polyubiquitination"/>
    <property type="evidence" value="ECO:0007669"/>
    <property type="project" value="InterPro"/>
</dbReference>
<sequence length="1732" mass="193113">MASFVRSARVASSVSTRSVANTRQAFKPTSNIVRRINTAAEQPRLRLGSVAPNFKAKTTHGDVDFHNWIGDKWAILFSHPADFTPVCTTELGAFARMKDEFDRRGVKMMGLSANDLGSHEKWIDDINELSRTNLQFPIIADADRKVASLYDMISQDDVERLAREGGIAFTIRSVFIIDPQKMIRLMMIYPASTGRNSAEVLRVIDALQLADKKGIATPIDWKSGEDVIVPPSVTTEDARKKFGNVREEKPYLRFTRVPKFLAHSHASTPLPTAAAPTVKMGAHKYLEELQKKKQSDVMRFLLRVRCWELRQLNVIHRASRPSRPDKARRMGYKAKQGYVIYRVRVRRGGRKRPVPKGATYGKPTNHGVNQLKYQKSLRSTAEERVGRRCANLRVLNSYWINQDSTYKYFEVILVDPMHKAIRRDPRINWIVNPVHKHREMRGLTSIGKKSRGLNKGHRPRQMAPSWSSRFLSSSSGNSGTNRNSFINLSGSRERKLSTSRSAQPGLDHSPALNGDRTAPRSASHTFPRVFGRRRSAKDAITAATYNDADVPLDDELEPVLRDPASPKGPNRSTSGTGGGTRDGENRVSRKCICCGSRVMVPRHLDNFRCIGCLTVCDLKPLHEQVPEHGGKGDGKAKAASGTSGIPRRAAPLTLERTRAIIDNCIVNYLQSRCRRHEHQPPPPTAQGQATPLPIRNEPMPSPQMRPGSPSQAPEPVGRTLVDAPLSTSPPDAPDTDVAPALSATIRDFTELDDMAMFLTAAPSPRLSSSIAHGPELPVERVPSMSLPPKPTRGPPPPPVIAANGPVLPSPSNSPHPTSIPSPNPRPPSHSTPGSRQVSAESWHKQRYERVKVIFKPLEDYMNDSFGDYRCVNRAFSTIRLLPHTRALSESSIQSTPDRVDTTSPKPFEGSSDLDAKMLLVGDLGENSSWWTGKLDSRYLGKSQRKRPEDGLPRPVSSRSPNIDWVSLRQWYDLVYSAGKNWRTYIARMVSSGVPSTASLEGASNVREIEEDLAEARDHAIKALLKTTENLLKRPTQPLTEPEHIRFLLFVLANPSLNPSTTRRRRTASGAPLLRPGRVPSRHTSGSTTHPNPQASAQPARADGPPHMGIVKRVLGLLANSSETCHRSLVGWFSRYEADQFERLMDLVNGFLTHRISRASSRPLSKNAVQDSGLIPDFSNSAANTLAQLHTARGLSSSGGAVGPVAPRKDESSDDTPWANDWQIKAATRVLSLLFTANNMWQGRRPTTANPGMEKLRGRKNGRLLHYSQFYNTLLDYQNPVADFRVWELRREKFSFCQYPFILSMGAKIKILEYDAHRQMQIKARQAWFDTVWHQSAHNSHFHLRVRRECMVDDSLRQISEAVGTGQEELKKGLRVHFEGEEGVDAGGPRKEWFLMLVRDIFDPNHGMFVYDNESHTCYFNPHSFETSDQYYLVGALLGLAIYNSTILDVAFPPFAFRKLLAAAPTTSSAPAAIAPVIGRGHMTYTLSDLAEFRPSLAAGLQQLLDFDGDVQETYAWDFVAPIEQYGSITNHPLKPDGENIPVTNSNRVEFVDAYVRYLLDTSVARQFEPFKRGFFTVCAGNALSLFRADEIELLIRGSDEALDINTLKAVAVYENWKSPTPPHPTVPNPSETVPVITWFWNIFTNSTPVRQRQLLTFITGSDRIPAMGATSLVLRISCGGDGWGGGGKEELQRFPVARTCFNTLVLWRYESEGILEEKLWRAVEESEGFGLK</sequence>
<dbReference type="Gene3D" id="3.40.30.10">
    <property type="entry name" value="Glutaredoxin"/>
    <property type="match status" value="1"/>
</dbReference>
<feature type="region of interest" description="Disordered" evidence="14">
    <location>
        <begin position="1058"/>
        <end position="1107"/>
    </location>
</feature>
<dbReference type="InterPro" id="IPR035983">
    <property type="entry name" value="Hect_E3_ubiquitin_ligase"/>
</dbReference>
<feature type="region of interest" description="Disordered" evidence="14">
    <location>
        <begin position="778"/>
        <end position="842"/>
    </location>
</feature>
<evidence type="ECO:0000256" key="8">
    <source>
        <dbReference type="ARBA" id="ARBA00023002"/>
    </source>
</evidence>
<evidence type="ECO:0000256" key="10">
    <source>
        <dbReference type="ARBA" id="ARBA00023284"/>
    </source>
</evidence>
<dbReference type="InterPro" id="IPR000569">
    <property type="entry name" value="HECT_dom"/>
</dbReference>
<evidence type="ECO:0000256" key="14">
    <source>
        <dbReference type="SAM" id="MobiDB-lite"/>
    </source>
</evidence>
<dbReference type="Pfam" id="PF00632">
    <property type="entry name" value="HECT"/>
    <property type="match status" value="1"/>
</dbReference>
<dbReference type="PROSITE" id="PS50237">
    <property type="entry name" value="HECT"/>
    <property type="match status" value="1"/>
</dbReference>
<protein>
    <recommendedName>
        <fullName evidence="13">Ribosomal protein L15</fullName>
    </recommendedName>
</protein>
<comment type="catalytic activity">
    <reaction evidence="1">
        <text>S-ubiquitinyl-[E2 ubiquitin-conjugating enzyme]-L-cysteine + [acceptor protein]-L-lysine = [E2 ubiquitin-conjugating enzyme]-L-cysteine + N(6)-ubiquitinyl-[acceptor protein]-L-lysine.</text>
        <dbReference type="EC" id="2.3.2.26"/>
    </reaction>
</comment>
<dbReference type="SMART" id="SM01384">
    <property type="entry name" value="Ribosomal_L15e"/>
    <property type="match status" value="1"/>
</dbReference>
<dbReference type="GO" id="GO:0005840">
    <property type="term" value="C:ribosome"/>
    <property type="evidence" value="ECO:0007669"/>
    <property type="project" value="UniProtKB-KW"/>
</dbReference>
<dbReference type="Gene3D" id="3.30.2160.10">
    <property type="entry name" value="Hect, E3 ligase catalytic domain"/>
    <property type="match status" value="1"/>
</dbReference>
<comment type="similarity">
    <text evidence="2 13">Belongs to the eukaryotic ribosomal protein eL15 family.</text>
</comment>
<dbReference type="Gene3D" id="3.40.1120.10">
    <property type="entry name" value="Ribosomal protein l15e"/>
    <property type="match status" value="1"/>
</dbReference>
<evidence type="ECO:0000259" key="16">
    <source>
        <dbReference type="PROSITE" id="PS51352"/>
    </source>
</evidence>
<dbReference type="CDD" id="cd00078">
    <property type="entry name" value="HECTc"/>
    <property type="match status" value="1"/>
</dbReference>
<keyword evidence="3" id="KW-0575">Peroxidase</keyword>
<evidence type="ECO:0000256" key="11">
    <source>
        <dbReference type="ARBA" id="ARBA00025719"/>
    </source>
</evidence>
<feature type="compositionally biased region" description="Pro residues" evidence="14">
    <location>
        <begin position="785"/>
        <end position="799"/>
    </location>
</feature>
<dbReference type="Pfam" id="PF00578">
    <property type="entry name" value="AhpC-TSA"/>
    <property type="match status" value="1"/>
</dbReference>
<accession>A0A6A7C9R8</accession>
<evidence type="ECO:0000313" key="18">
    <source>
        <dbReference type="Proteomes" id="UP000799421"/>
    </source>
</evidence>
<dbReference type="InterPro" id="IPR000439">
    <property type="entry name" value="Ribosomal_eL15"/>
</dbReference>
<dbReference type="NCBIfam" id="NF003269">
    <property type="entry name" value="PRK04243.1"/>
    <property type="match status" value="1"/>
</dbReference>
<evidence type="ECO:0000256" key="13">
    <source>
        <dbReference type="RuleBase" id="RU000663"/>
    </source>
</evidence>
<dbReference type="Proteomes" id="UP000799421">
    <property type="component" value="Unassembled WGS sequence"/>
</dbReference>
<feature type="domain" description="HECT" evidence="15">
    <location>
        <begin position="1365"/>
        <end position="1732"/>
    </location>
</feature>
<evidence type="ECO:0000256" key="2">
    <source>
        <dbReference type="ARBA" id="ARBA00006857"/>
    </source>
</evidence>
<dbReference type="FunFam" id="3.40.30.10:FF:000011">
    <property type="entry name" value="Peroxiredoxin PRX1"/>
    <property type="match status" value="1"/>
</dbReference>
<feature type="compositionally biased region" description="Pro residues" evidence="14">
    <location>
        <begin position="807"/>
        <end position="829"/>
    </location>
</feature>
<keyword evidence="7 13" id="KW-0689">Ribosomal protein</keyword>
<comment type="similarity">
    <text evidence="11">Belongs to the peroxiredoxin family. Prx6 subfamily.</text>
</comment>
<feature type="active site" description="Glycyl thioester intermediate" evidence="12">
    <location>
        <position position="1700"/>
    </location>
</feature>
<feature type="region of interest" description="Disordered" evidence="14">
    <location>
        <begin position="888"/>
        <end position="910"/>
    </location>
</feature>
<dbReference type="FunFam" id="3.30.2160.10:FF:000004">
    <property type="entry name" value="probable E3 ubiquitin-protein ligase HERC4 isoform X1"/>
    <property type="match status" value="1"/>
</dbReference>
<dbReference type="Gene3D" id="3.30.1020.10">
    <property type="entry name" value="Antioxidant, Horf6, Chain A, domain2"/>
    <property type="match status" value="1"/>
</dbReference>
<feature type="region of interest" description="Disordered" evidence="14">
    <location>
        <begin position="675"/>
        <end position="737"/>
    </location>
</feature>
<feature type="compositionally biased region" description="Basic residues" evidence="14">
    <location>
        <begin position="448"/>
        <end position="460"/>
    </location>
</feature>
<feature type="region of interest" description="Disordered" evidence="14">
    <location>
        <begin position="1193"/>
        <end position="1217"/>
    </location>
</feature>
<evidence type="ECO:0000256" key="5">
    <source>
        <dbReference type="ARBA" id="ARBA00022786"/>
    </source>
</evidence>
<dbReference type="GO" id="GO:0061630">
    <property type="term" value="F:ubiquitin protein ligase activity"/>
    <property type="evidence" value="ECO:0007669"/>
    <property type="project" value="UniProtKB-EC"/>
</dbReference>
<dbReference type="PANTHER" id="PTHR45700">
    <property type="entry name" value="UBIQUITIN-PROTEIN LIGASE E3C"/>
    <property type="match status" value="1"/>
</dbReference>
<evidence type="ECO:0000259" key="15">
    <source>
        <dbReference type="PROSITE" id="PS50237"/>
    </source>
</evidence>